<name>A0A8K0RZT0_9HYPO</name>
<feature type="region of interest" description="Disordered" evidence="2">
    <location>
        <begin position="29"/>
        <end position="64"/>
    </location>
</feature>
<evidence type="ECO:0000313" key="4">
    <source>
        <dbReference type="Proteomes" id="UP000813427"/>
    </source>
</evidence>
<proteinExistence type="predicted"/>
<sequence length="477" mass="53776">MIFIVSTSQDGPDPVTRRIIRSHAMLGRNTRADRRRRAWERGNNVATPTHVPSSDNPSSSRLDLGRPLEVDIPCFEARYMDERHVLASSIQGKIAPELSLARYDFEMKPYMIRLLQQALTTSKPCTYAVDLKLVQESEAQLFSLTDIITHKAAIHSILYTAQAFEELCLQVHISNLTRYHLGMTLYHLQQTLNEVHNATAMAVVAVIVNLASAASFVGDVEATMKHLEGLSQIFKMRGGITRVEAATITELKALRIDICMSMVNGRSPRLLSKQTFQGLQAATSCLFKTDPKNIDILPPIDSKLTALWSELKYYSIVANEAAAIKTAVPTDLFLLVSTSIPYRLFHLKYEKQSLSELLRLCMLASIKSILFTVPGRGKLMSYLYTELDSHLRLHLQACLQPNTATKHCSIVVWALFIASISIFEDFSRDWYDGAIVSALSKLHVTDWHHCRKILGMFLWIPQIHDKVAETVFKQVYV</sequence>
<evidence type="ECO:0000313" key="3">
    <source>
        <dbReference type="EMBL" id="KAH7246557.1"/>
    </source>
</evidence>
<gene>
    <name evidence="3" type="ORF">BKA59DRAFT_478164</name>
</gene>
<organism evidence="3 4">
    <name type="scientific">Fusarium tricinctum</name>
    <dbReference type="NCBI Taxonomy" id="61284"/>
    <lineage>
        <taxon>Eukaryota</taxon>
        <taxon>Fungi</taxon>
        <taxon>Dikarya</taxon>
        <taxon>Ascomycota</taxon>
        <taxon>Pezizomycotina</taxon>
        <taxon>Sordariomycetes</taxon>
        <taxon>Hypocreomycetidae</taxon>
        <taxon>Hypocreales</taxon>
        <taxon>Nectriaceae</taxon>
        <taxon>Fusarium</taxon>
        <taxon>Fusarium tricinctum species complex</taxon>
    </lineage>
</organism>
<dbReference type="Pfam" id="PF11951">
    <property type="entry name" value="Fungal_trans_2"/>
    <property type="match status" value="1"/>
</dbReference>
<feature type="compositionally biased region" description="Polar residues" evidence="2">
    <location>
        <begin position="44"/>
        <end position="61"/>
    </location>
</feature>
<protein>
    <submittedName>
        <fullName evidence="3">Uncharacterized protein</fullName>
    </submittedName>
</protein>
<dbReference type="OrthoDB" id="4158087at2759"/>
<dbReference type="EMBL" id="JAGPXF010000004">
    <property type="protein sequence ID" value="KAH7246557.1"/>
    <property type="molecule type" value="Genomic_DNA"/>
</dbReference>
<evidence type="ECO:0000256" key="1">
    <source>
        <dbReference type="ARBA" id="ARBA00023242"/>
    </source>
</evidence>
<accession>A0A8K0RZT0</accession>
<keyword evidence="4" id="KW-1185">Reference proteome</keyword>
<dbReference type="PANTHER" id="PTHR37540:SF5">
    <property type="entry name" value="TRANSCRIPTION FACTOR DOMAIN-CONTAINING PROTEIN"/>
    <property type="match status" value="1"/>
</dbReference>
<evidence type="ECO:0000256" key="2">
    <source>
        <dbReference type="SAM" id="MobiDB-lite"/>
    </source>
</evidence>
<dbReference type="PANTHER" id="PTHR37540">
    <property type="entry name" value="TRANSCRIPTION FACTOR (ACR-2), PUTATIVE-RELATED-RELATED"/>
    <property type="match status" value="1"/>
</dbReference>
<dbReference type="Proteomes" id="UP000813427">
    <property type="component" value="Unassembled WGS sequence"/>
</dbReference>
<comment type="caution">
    <text evidence="3">The sequence shown here is derived from an EMBL/GenBank/DDBJ whole genome shotgun (WGS) entry which is preliminary data.</text>
</comment>
<reference evidence="3" key="1">
    <citation type="journal article" date="2021" name="Nat. Commun.">
        <title>Genetic determinants of endophytism in the Arabidopsis root mycobiome.</title>
        <authorList>
            <person name="Mesny F."/>
            <person name="Miyauchi S."/>
            <person name="Thiergart T."/>
            <person name="Pickel B."/>
            <person name="Atanasova L."/>
            <person name="Karlsson M."/>
            <person name="Huettel B."/>
            <person name="Barry K.W."/>
            <person name="Haridas S."/>
            <person name="Chen C."/>
            <person name="Bauer D."/>
            <person name="Andreopoulos W."/>
            <person name="Pangilinan J."/>
            <person name="LaButti K."/>
            <person name="Riley R."/>
            <person name="Lipzen A."/>
            <person name="Clum A."/>
            <person name="Drula E."/>
            <person name="Henrissat B."/>
            <person name="Kohler A."/>
            <person name="Grigoriev I.V."/>
            <person name="Martin F.M."/>
            <person name="Hacquard S."/>
        </authorList>
    </citation>
    <scope>NUCLEOTIDE SEQUENCE</scope>
    <source>
        <strain evidence="3">MPI-SDFR-AT-0068</strain>
    </source>
</reference>
<dbReference type="InterPro" id="IPR021858">
    <property type="entry name" value="Fun_TF"/>
</dbReference>
<keyword evidence="1" id="KW-0539">Nucleus</keyword>
<dbReference type="AlphaFoldDB" id="A0A8K0RZT0"/>